<reference evidence="11" key="2">
    <citation type="submission" date="2025-08" db="UniProtKB">
        <authorList>
            <consortium name="Ensembl"/>
        </authorList>
    </citation>
    <scope>IDENTIFICATION</scope>
</reference>
<dbReference type="SUPFAM" id="SSF81431">
    <property type="entry name" value="Mitochondrial cytochrome c oxidase subunit VIIIb (aka IX)"/>
    <property type="match status" value="1"/>
</dbReference>
<dbReference type="Ensembl" id="ENSSFAT00005052156.1">
    <property type="protein sequence ID" value="ENSSFAP00005050518.1"/>
    <property type="gene ID" value="ENSSFAG00005024369.1"/>
</dbReference>
<dbReference type="Pfam" id="PF02285">
    <property type="entry name" value="COX8"/>
    <property type="match status" value="1"/>
</dbReference>
<evidence type="ECO:0000313" key="12">
    <source>
        <dbReference type="Proteomes" id="UP000472267"/>
    </source>
</evidence>
<evidence type="ECO:0000256" key="3">
    <source>
        <dbReference type="ARBA" id="ARBA00010117"/>
    </source>
</evidence>
<reference evidence="11" key="1">
    <citation type="submission" date="2019-06" db="EMBL/GenBank/DDBJ databases">
        <authorList>
            <consortium name="Wellcome Sanger Institute Data Sharing"/>
        </authorList>
    </citation>
    <scope>NUCLEOTIDE SEQUENCE [LARGE SCALE GENOMIC DNA]</scope>
</reference>
<dbReference type="InterPro" id="IPR036548">
    <property type="entry name" value="Cyt_c_oxidase_su8_sf"/>
</dbReference>
<dbReference type="FunFam" id="4.10.81.10:FF:000001">
    <property type="entry name" value="Cytochrome c oxidase subunit 8B, mitochondrial"/>
    <property type="match status" value="1"/>
</dbReference>
<comment type="pathway">
    <text evidence="2">Energy metabolism; oxidative phosphorylation.</text>
</comment>
<evidence type="ECO:0000256" key="1">
    <source>
        <dbReference type="ARBA" id="ARBA00004434"/>
    </source>
</evidence>
<keyword evidence="12" id="KW-1185">Reference proteome</keyword>
<protein>
    <recommendedName>
        <fullName evidence="13">Cytochrome c oxidase subunit 8A, mitochondrial</fullName>
    </recommendedName>
</protein>
<dbReference type="Proteomes" id="UP000472267">
    <property type="component" value="Chromosome 6"/>
</dbReference>
<keyword evidence="4 10" id="KW-0812">Transmembrane</keyword>
<evidence type="ECO:0000256" key="2">
    <source>
        <dbReference type="ARBA" id="ARBA00004673"/>
    </source>
</evidence>
<name>A0A672J8J6_SALFA</name>
<comment type="similarity">
    <text evidence="3">Belongs to the cytochrome c oxidase VIII family.</text>
</comment>
<accession>A0A672J8J6</accession>
<evidence type="ECO:0000256" key="7">
    <source>
        <dbReference type="ARBA" id="ARBA00022989"/>
    </source>
</evidence>
<dbReference type="AlphaFoldDB" id="A0A672J8J6"/>
<keyword evidence="5" id="KW-0999">Mitochondrion inner membrane</keyword>
<dbReference type="Gene3D" id="4.10.81.10">
    <property type="entry name" value="Cytochrome c oxidase, subunit 8"/>
    <property type="match status" value="1"/>
</dbReference>
<evidence type="ECO:0000256" key="6">
    <source>
        <dbReference type="ARBA" id="ARBA00022946"/>
    </source>
</evidence>
<dbReference type="InParanoid" id="A0A672J8J6"/>
<dbReference type="UniPathway" id="UPA00705"/>
<dbReference type="GO" id="GO:0006123">
    <property type="term" value="P:mitochondrial electron transport, cytochrome c to oxygen"/>
    <property type="evidence" value="ECO:0007669"/>
    <property type="project" value="InterPro"/>
</dbReference>
<feature type="transmembrane region" description="Helical" evidence="10">
    <location>
        <begin position="40"/>
        <end position="62"/>
    </location>
</feature>
<dbReference type="PANTHER" id="PTHR16717:SF5">
    <property type="entry name" value="CYTOCHROME C OXIDASE SUBUNIT 8, ISOFORM A"/>
    <property type="match status" value="1"/>
</dbReference>
<dbReference type="GO" id="GO:0005743">
    <property type="term" value="C:mitochondrial inner membrane"/>
    <property type="evidence" value="ECO:0007669"/>
    <property type="project" value="UniProtKB-SubCell"/>
</dbReference>
<evidence type="ECO:0000256" key="10">
    <source>
        <dbReference type="SAM" id="Phobius"/>
    </source>
</evidence>
<comment type="subcellular location">
    <subcellularLocation>
        <location evidence="1">Mitochondrion inner membrane</location>
        <topology evidence="1">Single-pass membrane protein</topology>
    </subcellularLocation>
</comment>
<evidence type="ECO:0000256" key="4">
    <source>
        <dbReference type="ARBA" id="ARBA00022692"/>
    </source>
</evidence>
<dbReference type="CDD" id="cd00930">
    <property type="entry name" value="Cyt_c_Oxidase_VIII"/>
    <property type="match status" value="1"/>
</dbReference>
<keyword evidence="9 10" id="KW-0472">Membrane</keyword>
<evidence type="ECO:0000313" key="11">
    <source>
        <dbReference type="Ensembl" id="ENSSFAP00005050518.1"/>
    </source>
</evidence>
<keyword evidence="7 10" id="KW-1133">Transmembrane helix</keyword>
<organism evidence="11 12">
    <name type="scientific">Salarias fasciatus</name>
    <name type="common">Jewelled blenny</name>
    <name type="synonym">Blennius fasciatus</name>
    <dbReference type="NCBI Taxonomy" id="181472"/>
    <lineage>
        <taxon>Eukaryota</taxon>
        <taxon>Metazoa</taxon>
        <taxon>Chordata</taxon>
        <taxon>Craniata</taxon>
        <taxon>Vertebrata</taxon>
        <taxon>Euteleostomi</taxon>
        <taxon>Actinopterygii</taxon>
        <taxon>Neopterygii</taxon>
        <taxon>Teleostei</taxon>
        <taxon>Neoteleostei</taxon>
        <taxon>Acanthomorphata</taxon>
        <taxon>Ovalentaria</taxon>
        <taxon>Blenniimorphae</taxon>
        <taxon>Blenniiformes</taxon>
        <taxon>Blennioidei</taxon>
        <taxon>Blenniidae</taxon>
        <taxon>Salariinae</taxon>
        <taxon>Salarias</taxon>
    </lineage>
</organism>
<proteinExistence type="inferred from homology"/>
<evidence type="ECO:0008006" key="13">
    <source>
        <dbReference type="Google" id="ProtNLM"/>
    </source>
</evidence>
<keyword evidence="6" id="KW-0809">Transit peptide</keyword>
<dbReference type="GO" id="GO:0045277">
    <property type="term" value="C:respiratory chain complex IV"/>
    <property type="evidence" value="ECO:0007669"/>
    <property type="project" value="InterPro"/>
</dbReference>
<dbReference type="InterPro" id="IPR003205">
    <property type="entry name" value="Cyt_c_oxidase_su8"/>
</dbReference>
<evidence type="ECO:0000256" key="5">
    <source>
        <dbReference type="ARBA" id="ARBA00022792"/>
    </source>
</evidence>
<reference evidence="11" key="3">
    <citation type="submission" date="2025-09" db="UniProtKB">
        <authorList>
            <consortium name="Ensembl"/>
        </authorList>
    </citation>
    <scope>IDENTIFICATION</scope>
</reference>
<keyword evidence="8" id="KW-0496">Mitochondrion</keyword>
<sequence>MSWLFARLLKAGRLRPPSGTGAQQSAQYIRGKPPKDKIGALESMFVLTVMTLSILGPSGWILSHLEDYKSRSD</sequence>
<dbReference type="OMA" id="SAQYIRG"/>
<evidence type="ECO:0000256" key="8">
    <source>
        <dbReference type="ARBA" id="ARBA00023128"/>
    </source>
</evidence>
<evidence type="ECO:0000256" key="9">
    <source>
        <dbReference type="ARBA" id="ARBA00023136"/>
    </source>
</evidence>
<dbReference type="PANTHER" id="PTHR16717">
    <property type="entry name" value="CYTOCHROME C OXIDASE POLYPEPTIDE VIII"/>
    <property type="match status" value="1"/>
</dbReference>